<organism evidence="2 3">
    <name type="scientific">Paenibacillus rigui</name>
    <dbReference type="NCBI Taxonomy" id="554312"/>
    <lineage>
        <taxon>Bacteria</taxon>
        <taxon>Bacillati</taxon>
        <taxon>Bacillota</taxon>
        <taxon>Bacilli</taxon>
        <taxon>Bacillales</taxon>
        <taxon>Paenibacillaceae</taxon>
        <taxon>Paenibacillus</taxon>
    </lineage>
</organism>
<feature type="transmembrane region" description="Helical" evidence="1">
    <location>
        <begin position="49"/>
        <end position="78"/>
    </location>
</feature>
<evidence type="ECO:0000256" key="1">
    <source>
        <dbReference type="SAM" id="Phobius"/>
    </source>
</evidence>
<evidence type="ECO:0000313" key="2">
    <source>
        <dbReference type="EMBL" id="OXM86029.1"/>
    </source>
</evidence>
<gene>
    <name evidence="2" type="ORF">CF651_12490</name>
</gene>
<dbReference type="Pfam" id="PF18910">
    <property type="entry name" value="DUF5665"/>
    <property type="match status" value="1"/>
</dbReference>
<dbReference type="EMBL" id="NMQW01000017">
    <property type="protein sequence ID" value="OXM86029.1"/>
    <property type="molecule type" value="Genomic_DNA"/>
</dbReference>
<reference evidence="2 3" key="1">
    <citation type="submission" date="2017-07" db="EMBL/GenBank/DDBJ databases">
        <title>Genome sequencing and assembly of Paenibacillus rigui.</title>
        <authorList>
            <person name="Mayilraj S."/>
        </authorList>
    </citation>
    <scope>NUCLEOTIDE SEQUENCE [LARGE SCALE GENOMIC DNA]</scope>
    <source>
        <strain evidence="2 3">JCM 16352</strain>
    </source>
</reference>
<dbReference type="RefSeq" id="WP_094015179.1">
    <property type="nucleotide sequence ID" value="NZ_NMQW01000017.1"/>
</dbReference>
<dbReference type="InterPro" id="IPR043723">
    <property type="entry name" value="DUF5665"/>
</dbReference>
<accession>A0A229UT04</accession>
<dbReference type="OrthoDB" id="1634137at2"/>
<sequence>MVEQNNNLTETDTKLLDKVNKQLIQIANQMERTQIADYVQLLNSPRRLIWLNILAGLSRGVGIAIGFTVFATTILYFLKALGALNLPIIGDYIAEIVKHVQFQLEGRTY</sequence>
<comment type="caution">
    <text evidence="2">The sequence shown here is derived from an EMBL/GenBank/DDBJ whole genome shotgun (WGS) entry which is preliminary data.</text>
</comment>
<keyword evidence="1" id="KW-1133">Transmembrane helix</keyword>
<evidence type="ECO:0000313" key="3">
    <source>
        <dbReference type="Proteomes" id="UP000215509"/>
    </source>
</evidence>
<name>A0A229UT04_9BACL</name>
<dbReference type="AlphaFoldDB" id="A0A229UT04"/>
<keyword evidence="1" id="KW-0812">Transmembrane</keyword>
<dbReference type="Proteomes" id="UP000215509">
    <property type="component" value="Unassembled WGS sequence"/>
</dbReference>
<keyword evidence="3" id="KW-1185">Reference proteome</keyword>
<proteinExistence type="predicted"/>
<protein>
    <submittedName>
        <fullName evidence="2">Uncharacterized protein</fullName>
    </submittedName>
</protein>
<keyword evidence="1" id="KW-0472">Membrane</keyword>